<dbReference type="EMBL" id="OU896719">
    <property type="protein sequence ID" value="CAH1119887.1"/>
    <property type="molecule type" value="Genomic_DNA"/>
</dbReference>
<keyword evidence="2" id="KW-0732">Signal</keyword>
<feature type="signal peptide" evidence="2">
    <location>
        <begin position="1"/>
        <end position="20"/>
    </location>
</feature>
<gene>
    <name evidence="3" type="ORF">PHAECO_LOCUS3842</name>
</gene>
<dbReference type="AlphaFoldDB" id="A0A9P0DGI9"/>
<evidence type="ECO:0000256" key="2">
    <source>
        <dbReference type="SAM" id="SignalP"/>
    </source>
</evidence>
<feature type="compositionally biased region" description="Basic and acidic residues" evidence="1">
    <location>
        <begin position="92"/>
        <end position="107"/>
    </location>
</feature>
<feature type="compositionally biased region" description="Basic and acidic residues" evidence="1">
    <location>
        <begin position="116"/>
        <end position="133"/>
    </location>
</feature>
<feature type="chain" id="PRO_5040176368" evidence="2">
    <location>
        <begin position="21"/>
        <end position="391"/>
    </location>
</feature>
<feature type="region of interest" description="Disordered" evidence="1">
    <location>
        <begin position="25"/>
        <end position="324"/>
    </location>
</feature>
<protein>
    <submittedName>
        <fullName evidence="3">Uncharacterized protein</fullName>
    </submittedName>
</protein>
<accession>A0A9P0DGI9</accession>
<feature type="compositionally biased region" description="Acidic residues" evidence="1">
    <location>
        <begin position="147"/>
        <end position="157"/>
    </location>
</feature>
<evidence type="ECO:0000256" key="1">
    <source>
        <dbReference type="SAM" id="MobiDB-lite"/>
    </source>
</evidence>
<dbReference type="OrthoDB" id="6783282at2759"/>
<reference evidence="3" key="2">
    <citation type="submission" date="2022-10" db="EMBL/GenBank/DDBJ databases">
        <authorList>
            <consortium name="ENA_rothamsted_submissions"/>
            <consortium name="culmorum"/>
            <person name="King R."/>
        </authorList>
    </citation>
    <scope>NUCLEOTIDE SEQUENCE</scope>
</reference>
<sequence length="391" mass="45679">MKLLFNFLFLITFLAVIISAETHHKKKNDNTEKYGYRNKNDDSDEITEFKKSSGKNAEARKNKNVAIKGSHENDDSEEENSKYSKKSKAQHHRVEENIKDVKFDRNLPIKTAKKSMKNEPADSAEGIKEDFFKYKKKPLGKKNSQDSSEEVPDEDDLPTAMKSKHENIKKNLKYIKRKQDDSNPEENVDTKKVTKNKPNKKHVSSEEDDNKQKKTHIKKTSLEGVKKRTDKIILNHDNDNDEDDSSKNKKKSKILRRDDRTEEIEIDDTAEEMNDSEEGTSRDKVDSRGIDNSAKKCYRSKKKDTEYDKDRENVNGESVRDDSEYYKKKSKFGIKYAHEKKKDFPTRDDNLVKKIHGIEKKNQRYSDDDEDDSDEDAYPKRLHLLLDDDDD</sequence>
<feature type="compositionally biased region" description="Acidic residues" evidence="1">
    <location>
        <begin position="261"/>
        <end position="278"/>
    </location>
</feature>
<feature type="compositionally biased region" description="Basic and acidic residues" evidence="1">
    <location>
        <begin position="303"/>
        <end position="324"/>
    </location>
</feature>
<proteinExistence type="predicted"/>
<feature type="region of interest" description="Disordered" evidence="1">
    <location>
        <begin position="359"/>
        <end position="391"/>
    </location>
</feature>
<organism evidence="3 4">
    <name type="scientific">Phaedon cochleariae</name>
    <name type="common">Mustard beetle</name>
    <dbReference type="NCBI Taxonomy" id="80249"/>
    <lineage>
        <taxon>Eukaryota</taxon>
        <taxon>Metazoa</taxon>
        <taxon>Ecdysozoa</taxon>
        <taxon>Arthropoda</taxon>
        <taxon>Hexapoda</taxon>
        <taxon>Insecta</taxon>
        <taxon>Pterygota</taxon>
        <taxon>Neoptera</taxon>
        <taxon>Endopterygota</taxon>
        <taxon>Coleoptera</taxon>
        <taxon>Polyphaga</taxon>
        <taxon>Cucujiformia</taxon>
        <taxon>Chrysomeloidea</taxon>
        <taxon>Chrysomelidae</taxon>
        <taxon>Chrysomelinae</taxon>
        <taxon>Chrysomelini</taxon>
        <taxon>Phaedon</taxon>
    </lineage>
</organism>
<feature type="compositionally biased region" description="Basic and acidic residues" evidence="1">
    <location>
        <begin position="279"/>
        <end position="289"/>
    </location>
</feature>
<feature type="compositionally biased region" description="Basic and acidic residues" evidence="1">
    <location>
        <begin position="220"/>
        <end position="238"/>
    </location>
</feature>
<feature type="compositionally biased region" description="Acidic residues" evidence="1">
    <location>
        <begin position="367"/>
        <end position="376"/>
    </location>
</feature>
<reference evidence="3" key="1">
    <citation type="submission" date="2022-01" db="EMBL/GenBank/DDBJ databases">
        <authorList>
            <person name="King R."/>
        </authorList>
    </citation>
    <scope>NUCLEOTIDE SEQUENCE</scope>
</reference>
<name>A0A9P0DGI9_PHACE</name>
<feature type="compositionally biased region" description="Basic residues" evidence="1">
    <location>
        <begin position="193"/>
        <end position="202"/>
    </location>
</feature>
<evidence type="ECO:0000313" key="4">
    <source>
        <dbReference type="Proteomes" id="UP001153737"/>
    </source>
</evidence>
<feature type="compositionally biased region" description="Basic and acidic residues" evidence="1">
    <location>
        <begin position="28"/>
        <end position="61"/>
    </location>
</feature>
<keyword evidence="4" id="KW-1185">Reference proteome</keyword>
<dbReference type="Proteomes" id="UP001153737">
    <property type="component" value="Chromosome 13"/>
</dbReference>
<evidence type="ECO:0000313" key="3">
    <source>
        <dbReference type="EMBL" id="CAH1119887.1"/>
    </source>
</evidence>